<feature type="transmembrane region" description="Helical" evidence="1">
    <location>
        <begin position="223"/>
        <end position="239"/>
    </location>
</feature>
<feature type="transmembrane region" description="Helical" evidence="1">
    <location>
        <begin position="437"/>
        <end position="455"/>
    </location>
</feature>
<protein>
    <recommendedName>
        <fullName evidence="4">Glycosyltransferase RgtA/B/C/D-like domain-containing protein</fullName>
    </recommendedName>
</protein>
<feature type="transmembrane region" description="Helical" evidence="1">
    <location>
        <begin position="353"/>
        <end position="376"/>
    </location>
</feature>
<feature type="transmembrane region" description="Helical" evidence="1">
    <location>
        <begin position="412"/>
        <end position="430"/>
    </location>
</feature>
<feature type="transmembrane region" description="Helical" evidence="1">
    <location>
        <begin position="32"/>
        <end position="50"/>
    </location>
</feature>
<evidence type="ECO:0000313" key="3">
    <source>
        <dbReference type="Proteomes" id="UP000199656"/>
    </source>
</evidence>
<dbReference type="RefSeq" id="WP_089760514.1">
    <property type="nucleotide sequence ID" value="NZ_BKAT01000009.1"/>
</dbReference>
<evidence type="ECO:0008006" key="4">
    <source>
        <dbReference type="Google" id="ProtNLM"/>
    </source>
</evidence>
<keyword evidence="1" id="KW-1133">Transmembrane helix</keyword>
<dbReference type="STRING" id="408074.SAMN05660909_01662"/>
<dbReference type="OrthoDB" id="641239at2"/>
<sequence>MRQRNGYINLLYLLNFIFACIAGLVSVSVATFIFNVLLLAIGTVGTTLMFKETERRQTGLKLFLVFFLVYGIFMMVTNAIYVQDPFRDTFYAKDSITFFTYIDRAASMRSIEEITKFYSTDFFSSDWKGFAWLSSIIGYAAKAIDNNNIILQKLQIVFCTSFTLVILFSMLSSYIRKDYSEKLTVVYACFSYNFFFSAIYLRDVHIGLLFGLYFLLILNRKGFAGILLALMLTVMIYFVRPEHGYFSAALLLLYVYLLVTDAKYPTLNKLKIPILVLLGLCALTQVVVLQEGLNTIQSTSENYLDSSMSNAGLGSFGNMLLKLPFGVRHVAVGLFSQTLPFPFYAVLEDQPFFFPWSIAALFWFVIWGVIIYSLVFKPQNPLFQVKEWRFLFLVAVLLILGASSNADTRRIMAVYPVVYVIFAGAFLSRSLGERKRLVIGCLLGYSVLILTYSLIK</sequence>
<dbReference type="PROSITE" id="PS51257">
    <property type="entry name" value="PROKAR_LIPOPROTEIN"/>
    <property type="match status" value="1"/>
</dbReference>
<dbReference type="Proteomes" id="UP000199656">
    <property type="component" value="Unassembled WGS sequence"/>
</dbReference>
<feature type="transmembrane region" description="Helical" evidence="1">
    <location>
        <begin position="245"/>
        <end position="262"/>
    </location>
</feature>
<dbReference type="AlphaFoldDB" id="A0A1H4AN46"/>
<evidence type="ECO:0000313" key="2">
    <source>
        <dbReference type="EMBL" id="SEA37142.1"/>
    </source>
</evidence>
<feature type="transmembrane region" description="Helical" evidence="1">
    <location>
        <begin position="195"/>
        <end position="216"/>
    </location>
</feature>
<feature type="transmembrane region" description="Helical" evidence="1">
    <location>
        <begin position="388"/>
        <end position="406"/>
    </location>
</feature>
<name>A0A1H4AN46_9BACT</name>
<evidence type="ECO:0000256" key="1">
    <source>
        <dbReference type="SAM" id="Phobius"/>
    </source>
</evidence>
<feature type="transmembrane region" description="Helical" evidence="1">
    <location>
        <begin position="156"/>
        <end position="175"/>
    </location>
</feature>
<feature type="transmembrane region" description="Helical" evidence="1">
    <location>
        <begin position="127"/>
        <end position="144"/>
    </location>
</feature>
<accession>A0A1H4AN46</accession>
<feature type="transmembrane region" description="Helical" evidence="1">
    <location>
        <begin position="62"/>
        <end position="81"/>
    </location>
</feature>
<feature type="transmembrane region" description="Helical" evidence="1">
    <location>
        <begin position="274"/>
        <end position="293"/>
    </location>
</feature>
<dbReference type="EMBL" id="FNRL01000006">
    <property type="protein sequence ID" value="SEA37142.1"/>
    <property type="molecule type" value="Genomic_DNA"/>
</dbReference>
<keyword evidence="3" id="KW-1185">Reference proteome</keyword>
<gene>
    <name evidence="2" type="ORF">SAMN05660909_01662</name>
</gene>
<reference evidence="3" key="1">
    <citation type="submission" date="2016-10" db="EMBL/GenBank/DDBJ databases">
        <authorList>
            <person name="Varghese N."/>
            <person name="Submissions S."/>
        </authorList>
    </citation>
    <scope>NUCLEOTIDE SEQUENCE [LARGE SCALE GENOMIC DNA]</scope>
    <source>
        <strain evidence="3">DSM 23920</strain>
    </source>
</reference>
<keyword evidence="1" id="KW-0472">Membrane</keyword>
<organism evidence="2 3">
    <name type="scientific">Chitinophaga terrae</name>
    <name type="common">ex Kim and Jung 2007</name>
    <dbReference type="NCBI Taxonomy" id="408074"/>
    <lineage>
        <taxon>Bacteria</taxon>
        <taxon>Pseudomonadati</taxon>
        <taxon>Bacteroidota</taxon>
        <taxon>Chitinophagia</taxon>
        <taxon>Chitinophagales</taxon>
        <taxon>Chitinophagaceae</taxon>
        <taxon>Chitinophaga</taxon>
    </lineage>
</organism>
<keyword evidence="1" id="KW-0812">Transmembrane</keyword>
<proteinExistence type="predicted"/>
<feature type="transmembrane region" description="Helical" evidence="1">
    <location>
        <begin position="7"/>
        <end position="26"/>
    </location>
</feature>